<evidence type="ECO:0000256" key="1">
    <source>
        <dbReference type="SAM" id="Phobius"/>
    </source>
</evidence>
<feature type="transmembrane region" description="Helical" evidence="1">
    <location>
        <begin position="17"/>
        <end position="39"/>
    </location>
</feature>
<dbReference type="InterPro" id="IPR057925">
    <property type="entry name" value="prePAAR_DddA"/>
</dbReference>
<dbReference type="Pfam" id="PF25799">
    <property type="entry name" value="prePAAR_I"/>
    <property type="match status" value="1"/>
</dbReference>
<dbReference type="Proteomes" id="UP000464480">
    <property type="component" value="Chromosome"/>
</dbReference>
<keyword evidence="1" id="KW-0472">Membrane</keyword>
<organism evidence="3 4">
    <name type="scientific">Pseudomonas putida</name>
    <name type="common">Arthrobacter siderocapsulatus</name>
    <dbReference type="NCBI Taxonomy" id="303"/>
    <lineage>
        <taxon>Bacteria</taxon>
        <taxon>Pseudomonadati</taxon>
        <taxon>Pseudomonadota</taxon>
        <taxon>Gammaproteobacteria</taxon>
        <taxon>Pseudomonadales</taxon>
        <taxon>Pseudomonadaceae</taxon>
        <taxon>Pseudomonas</taxon>
    </lineage>
</organism>
<feature type="transmembrane region" description="Helical" evidence="1">
    <location>
        <begin position="171"/>
        <end position="194"/>
    </location>
</feature>
<feature type="domain" description="Double-stranded DNA deaminase toxin A prePAAR motif" evidence="2">
    <location>
        <begin position="5"/>
        <end position="57"/>
    </location>
</feature>
<keyword evidence="1" id="KW-1133">Transmembrane helix</keyword>
<dbReference type="AlphaFoldDB" id="A0A6I6XYV2"/>
<feature type="transmembrane region" description="Helical" evidence="1">
    <location>
        <begin position="46"/>
        <end position="67"/>
    </location>
</feature>
<dbReference type="CDD" id="cd14742">
    <property type="entry name" value="PAAR_RHS"/>
    <property type="match status" value="1"/>
</dbReference>
<evidence type="ECO:0000313" key="3">
    <source>
        <dbReference type="EMBL" id="QHG65307.1"/>
    </source>
</evidence>
<protein>
    <submittedName>
        <fullName evidence="3">Type IV secretion protein Rhs</fullName>
    </submittedName>
</protein>
<dbReference type="Pfam" id="PF05488">
    <property type="entry name" value="PAAR_motif"/>
    <property type="match status" value="1"/>
</dbReference>
<gene>
    <name evidence="3" type="ORF">C2H86_13220</name>
</gene>
<evidence type="ECO:0000259" key="2">
    <source>
        <dbReference type="Pfam" id="PF25799"/>
    </source>
</evidence>
<name>A0A6I6XYV2_PSEPU</name>
<dbReference type="RefSeq" id="WP_159410653.1">
    <property type="nucleotide sequence ID" value="NZ_CP026115.2"/>
</dbReference>
<evidence type="ECO:0000313" key="4">
    <source>
        <dbReference type="Proteomes" id="UP000464480"/>
    </source>
</evidence>
<proteinExistence type="predicted"/>
<dbReference type="Gene3D" id="2.60.200.60">
    <property type="match status" value="1"/>
</dbReference>
<reference evidence="3 4" key="1">
    <citation type="submission" date="2020-02" db="EMBL/GenBank/DDBJ databases">
        <title>Pseudomonas Putida W5 Complete Genome Assembly.</title>
        <authorList>
            <person name="Yuan Z.-C."/>
            <person name="Shaw G.A."/>
            <person name="Cusano A.D."/>
            <person name="Caddey B.J."/>
            <person name="Weselowski B.J."/>
        </authorList>
    </citation>
    <scope>NUCLEOTIDE SEQUENCE [LARGE SCALE GENOMIC DNA]</scope>
    <source>
        <strain evidence="3 4">W5</strain>
    </source>
</reference>
<keyword evidence="1" id="KW-0812">Transmembrane</keyword>
<accession>A0A6I6XYV2</accession>
<dbReference type="InterPro" id="IPR008727">
    <property type="entry name" value="PAAR_motif"/>
</dbReference>
<sequence length="410" mass="41897">MSAAAARLGDPIEHSSALGGLLAGLAIGAGAVLIGIAVVGTGGFGAVALAAMVGAGAATGAGIGQLIGSLSFACSEAGQIRSGSSNVSINGKSAARAHLDNAECSKHPGGPRILAQGSDTVYINGQPAARVGDRTVCDGKVSSGSPDVFIGGGTETTDAIDPEVPVILERAVMALGIASALVFASPILVFAGLVGGVAGGMAGHWAGGELFGEGSDGQKLLAFGGALLGGGLGAKGGKWFDARYEFKSQGFGSNLANVKIVKKPILPVKSDKISPELYGKLRSKTPSAAIRKAVNEDVTLPMKDPALPGLEVTKALHADHIVPMKKITEMEGFSRLTFEDQVKVLNYEPNFQGLSEVANTSKGAKSFAEWELYKKGDIPVDPAFRSAMMEKAVKLEPEIQQYIHGLLSGY</sequence>
<dbReference type="EMBL" id="CP026115">
    <property type="protein sequence ID" value="QHG65307.1"/>
    <property type="molecule type" value="Genomic_DNA"/>
</dbReference>